<feature type="domain" description="VTT" evidence="2">
    <location>
        <begin position="46"/>
        <end position="149"/>
    </location>
</feature>
<feature type="transmembrane region" description="Helical" evidence="1">
    <location>
        <begin position="48"/>
        <end position="68"/>
    </location>
</feature>
<evidence type="ECO:0000256" key="1">
    <source>
        <dbReference type="SAM" id="Phobius"/>
    </source>
</evidence>
<evidence type="ECO:0000313" key="3">
    <source>
        <dbReference type="EMBL" id="PWI32104.1"/>
    </source>
</evidence>
<dbReference type="Pfam" id="PF09335">
    <property type="entry name" value="VTT_dom"/>
    <property type="match status" value="1"/>
</dbReference>
<feature type="transmembrane region" description="Helical" evidence="1">
    <location>
        <begin position="98"/>
        <end position="122"/>
    </location>
</feature>
<reference evidence="3 4" key="1">
    <citation type="submission" date="2018-05" db="EMBL/GenBank/DDBJ databases">
        <title>Vibrio limimaris sp. nov., isolated from marine sediment.</title>
        <authorList>
            <person name="Li C.-M."/>
        </authorList>
    </citation>
    <scope>NUCLEOTIDE SEQUENCE [LARGE SCALE GENOMIC DNA]</scope>
    <source>
        <strain evidence="3 4">E4404</strain>
    </source>
</reference>
<keyword evidence="4" id="KW-1185">Reference proteome</keyword>
<dbReference type="AlphaFoldDB" id="A0A2U3B5W0"/>
<dbReference type="Proteomes" id="UP000245362">
    <property type="component" value="Unassembled WGS sequence"/>
</dbReference>
<organism evidence="3 4">
    <name type="scientific">Vibrio albus</name>
    <dbReference type="NCBI Taxonomy" id="2200953"/>
    <lineage>
        <taxon>Bacteria</taxon>
        <taxon>Pseudomonadati</taxon>
        <taxon>Pseudomonadota</taxon>
        <taxon>Gammaproteobacteria</taxon>
        <taxon>Vibrionales</taxon>
        <taxon>Vibrionaceae</taxon>
        <taxon>Vibrio</taxon>
    </lineage>
</organism>
<protein>
    <recommendedName>
        <fullName evidence="2">VTT domain-containing protein</fullName>
    </recommendedName>
</protein>
<feature type="transmembrane region" description="Helical" evidence="1">
    <location>
        <begin position="12"/>
        <end position="36"/>
    </location>
</feature>
<gene>
    <name evidence="3" type="ORF">DI392_17170</name>
</gene>
<feature type="transmembrane region" description="Helical" evidence="1">
    <location>
        <begin position="129"/>
        <end position="149"/>
    </location>
</feature>
<keyword evidence="1" id="KW-1133">Transmembrane helix</keyword>
<dbReference type="GO" id="GO:0005886">
    <property type="term" value="C:plasma membrane"/>
    <property type="evidence" value="ECO:0007669"/>
    <property type="project" value="UniProtKB-ARBA"/>
</dbReference>
<dbReference type="EMBL" id="QFWT01000011">
    <property type="protein sequence ID" value="PWI32104.1"/>
    <property type="molecule type" value="Genomic_DNA"/>
</dbReference>
<proteinExistence type="predicted"/>
<name>A0A2U3B5W0_9VIBR</name>
<accession>A0A2U3B5W0</accession>
<evidence type="ECO:0000313" key="4">
    <source>
        <dbReference type="Proteomes" id="UP000245362"/>
    </source>
</evidence>
<keyword evidence="1" id="KW-0812">Transmembrane</keyword>
<sequence length="152" mass="16838">MLDSVIVFFSESSLWLLFSAGFLSATLLPGGSEVALVTTLETAHHPAVLLVAVATAGNTLGGMTNYLLGLWLPNRTYSQKRTHFAKNSHKALEWIHKYGYFALFFSWLPVIGDVLCLASGWLRMHFLPCLILIALGKSVRYSLLAALFYQMV</sequence>
<evidence type="ECO:0000259" key="2">
    <source>
        <dbReference type="Pfam" id="PF09335"/>
    </source>
</evidence>
<dbReference type="InterPro" id="IPR032816">
    <property type="entry name" value="VTT_dom"/>
</dbReference>
<dbReference type="RefSeq" id="WP_109320933.1">
    <property type="nucleotide sequence ID" value="NZ_QFWT01000011.1"/>
</dbReference>
<dbReference type="InterPro" id="IPR051311">
    <property type="entry name" value="DedA_domain"/>
</dbReference>
<keyword evidence="1" id="KW-0472">Membrane</keyword>
<dbReference type="PANTHER" id="PTHR42709:SF4">
    <property type="entry name" value="INNER MEMBRANE PROTEIN YQAA"/>
    <property type="match status" value="1"/>
</dbReference>
<dbReference type="PANTHER" id="PTHR42709">
    <property type="entry name" value="ALKALINE PHOSPHATASE LIKE PROTEIN"/>
    <property type="match status" value="1"/>
</dbReference>
<dbReference type="OrthoDB" id="9814483at2"/>
<comment type="caution">
    <text evidence="3">The sequence shown here is derived from an EMBL/GenBank/DDBJ whole genome shotgun (WGS) entry which is preliminary data.</text>
</comment>